<gene>
    <name evidence="2" type="ORF">FMOSSE_LOCUS11057</name>
</gene>
<keyword evidence="3" id="KW-1185">Reference proteome</keyword>
<dbReference type="Proteomes" id="UP000789375">
    <property type="component" value="Unassembled WGS sequence"/>
</dbReference>
<reference evidence="2" key="1">
    <citation type="submission" date="2021-06" db="EMBL/GenBank/DDBJ databases">
        <authorList>
            <person name="Kallberg Y."/>
            <person name="Tangrot J."/>
            <person name="Rosling A."/>
        </authorList>
    </citation>
    <scope>NUCLEOTIDE SEQUENCE</scope>
    <source>
        <strain evidence="2">87-6 pot B 2015</strain>
    </source>
</reference>
<comment type="caution">
    <text evidence="2">The sequence shown here is derived from an EMBL/GenBank/DDBJ whole genome shotgun (WGS) entry which is preliminary data.</text>
</comment>
<sequence length="240" mass="27481">MGCFNIHCNQKFQDNFINNSKLVSLKVLIIDPIANLQENGKNNRTINSGTINGETVNDGIIVAGTRRNQDDHIKRNLPIKRAKIDKYFRPVCETQQRQRKNNEESVDQPDGYTTLSPQSLTLKSSTIDLPILDPVNNPFLEEDSVIISIDDILSELSFEHRDSINDFFLQEANLSWLFCNYQNKSLEIVRTNGLFVESNVHEILSLFSILMLTQDSHSNIMINLFGTPLLDKIHEEFMLK</sequence>
<proteinExistence type="predicted"/>
<dbReference type="AlphaFoldDB" id="A0A9N9DJ17"/>
<accession>A0A9N9DJ17</accession>
<organism evidence="2 3">
    <name type="scientific">Funneliformis mosseae</name>
    <name type="common">Endomycorrhizal fungus</name>
    <name type="synonym">Glomus mosseae</name>
    <dbReference type="NCBI Taxonomy" id="27381"/>
    <lineage>
        <taxon>Eukaryota</taxon>
        <taxon>Fungi</taxon>
        <taxon>Fungi incertae sedis</taxon>
        <taxon>Mucoromycota</taxon>
        <taxon>Glomeromycotina</taxon>
        <taxon>Glomeromycetes</taxon>
        <taxon>Glomerales</taxon>
        <taxon>Glomeraceae</taxon>
        <taxon>Funneliformis</taxon>
    </lineage>
</organism>
<evidence type="ECO:0000256" key="1">
    <source>
        <dbReference type="SAM" id="MobiDB-lite"/>
    </source>
</evidence>
<protein>
    <submittedName>
        <fullName evidence="2">8566_t:CDS:1</fullName>
    </submittedName>
</protein>
<feature type="region of interest" description="Disordered" evidence="1">
    <location>
        <begin position="94"/>
        <end position="117"/>
    </location>
</feature>
<name>A0A9N9DJ17_FUNMO</name>
<evidence type="ECO:0000313" key="2">
    <source>
        <dbReference type="EMBL" id="CAG8642425.1"/>
    </source>
</evidence>
<evidence type="ECO:0000313" key="3">
    <source>
        <dbReference type="Proteomes" id="UP000789375"/>
    </source>
</evidence>
<dbReference type="EMBL" id="CAJVPP010004036">
    <property type="protein sequence ID" value="CAG8642425.1"/>
    <property type="molecule type" value="Genomic_DNA"/>
</dbReference>